<dbReference type="InterPro" id="IPR036097">
    <property type="entry name" value="HisK_dim/P_sf"/>
</dbReference>
<keyword evidence="10" id="KW-0067">ATP-binding</keyword>
<dbReference type="GO" id="GO:0005886">
    <property type="term" value="C:plasma membrane"/>
    <property type="evidence" value="ECO:0007669"/>
    <property type="project" value="UniProtKB-SubCell"/>
</dbReference>
<dbReference type="SUPFAM" id="SSF103190">
    <property type="entry name" value="Sensory domain-like"/>
    <property type="match status" value="1"/>
</dbReference>
<evidence type="ECO:0000256" key="13">
    <source>
        <dbReference type="ARBA" id="ARBA00023136"/>
    </source>
</evidence>
<dbReference type="EMBL" id="AP025739">
    <property type="protein sequence ID" value="BDI30659.1"/>
    <property type="molecule type" value="Genomic_DNA"/>
</dbReference>
<dbReference type="Pfam" id="PF00512">
    <property type="entry name" value="HisKA"/>
    <property type="match status" value="1"/>
</dbReference>
<dbReference type="InterPro" id="IPR003594">
    <property type="entry name" value="HATPase_dom"/>
</dbReference>
<keyword evidence="9" id="KW-0418">Kinase</keyword>
<dbReference type="SMART" id="SM00387">
    <property type="entry name" value="HATPase_c"/>
    <property type="match status" value="1"/>
</dbReference>
<evidence type="ECO:0000256" key="6">
    <source>
        <dbReference type="ARBA" id="ARBA00022679"/>
    </source>
</evidence>
<dbReference type="SUPFAM" id="SSF55874">
    <property type="entry name" value="ATPase domain of HSP90 chaperone/DNA topoisomerase II/histidine kinase"/>
    <property type="match status" value="1"/>
</dbReference>
<evidence type="ECO:0000313" key="15">
    <source>
        <dbReference type="Proteomes" id="UP000287394"/>
    </source>
</evidence>
<evidence type="ECO:0000256" key="1">
    <source>
        <dbReference type="ARBA" id="ARBA00000085"/>
    </source>
</evidence>
<keyword evidence="12" id="KW-0902">Two-component regulatory system</keyword>
<dbReference type="GO" id="GO:0000155">
    <property type="term" value="F:phosphorelay sensor kinase activity"/>
    <property type="evidence" value="ECO:0007669"/>
    <property type="project" value="InterPro"/>
</dbReference>
<keyword evidence="6" id="KW-0808">Transferase</keyword>
<dbReference type="EC" id="2.7.13.3" evidence="3"/>
<keyword evidence="4" id="KW-1003">Cell membrane</keyword>
<keyword evidence="11" id="KW-1133">Transmembrane helix</keyword>
<keyword evidence="13" id="KW-0472">Membrane</keyword>
<dbReference type="PANTHER" id="PTHR43065">
    <property type="entry name" value="SENSOR HISTIDINE KINASE"/>
    <property type="match status" value="1"/>
</dbReference>
<evidence type="ECO:0000256" key="4">
    <source>
        <dbReference type="ARBA" id="ARBA00022475"/>
    </source>
</evidence>
<evidence type="ECO:0000256" key="11">
    <source>
        <dbReference type="ARBA" id="ARBA00022989"/>
    </source>
</evidence>
<dbReference type="InterPro" id="IPR003660">
    <property type="entry name" value="HAMP_dom"/>
</dbReference>
<comment type="subcellular location">
    <subcellularLocation>
        <location evidence="2">Cell membrane</location>
        <topology evidence="2">Multi-pass membrane protein</topology>
    </subcellularLocation>
</comment>
<dbReference type="OrthoDB" id="1931120at2"/>
<keyword evidence="15" id="KW-1185">Reference proteome</keyword>
<dbReference type="CDD" id="cd12914">
    <property type="entry name" value="PDC1_DGC_like"/>
    <property type="match status" value="1"/>
</dbReference>
<evidence type="ECO:0000256" key="7">
    <source>
        <dbReference type="ARBA" id="ARBA00022692"/>
    </source>
</evidence>
<sequence length="822" mass="89833">MNETRLNFKTILTSKLARRLVPILMAVVAVPIAVTVLTVGHVAREQIVTMTHTMERINGSAVKDAGKEFQRVGQETVRSSGKKMAQISLQAGQNVSRQWEKGQADSISKTGDDFARVTQSSFDGAMRQSLSTNRDILHDVNGQMGRLFASSARYTQVRVADRVQTAMLDQSNRQMQERARQLAQLAQVYLQTNQNYLALTAQMLNVYDGDRAGEKAVLDALVRRFPMFTLVSVMDMNGQETAMSASDRAVTASDLSNHFTADYFRTAMGGQSYVGLETPPQYGRAPVLRLSVPVELYRGKVIGVLTARLALEDLWDTIRNTRIGKNGYAYVTGPGDAIFLKERPSDAQMMRQVAPIEPLGWKLIVAQPSDEVMLPVRSFKNDIARNTQHSLLQMNQDIQNSSEIAAKRLQIDAGRLHSDTAAQVRTRTGEIFGQLQRKTSLQTGAELKGMQEAIRSQAEQAQQDNDRQMAAAAGAASTELARRIPPLTANALRLASRRLSVWALAIILISCAISCVIGLILASAILRPILRLAQGTHAIAEGELAKRVDERAPAEIGDLAVAFNTMAASLQQSRTELDSAEAQLVQSAKLASLGTLSAGVAHELNQPVAIVRGISQQLQGEPNLSPDVLDDLVLIEGQTTRMMKIIKHLRTFCRAGGYEMTRVTVDQVVENCFILIDAQLKAHDIRVKLNLTAGASQVMGDANELEQVFINLITNARDAMEGRKDAEIAIRSWTESGRLCIEFHDNGTGIPEEVAAHIFDPFFTTKEAGKGTGLGLSISHGIIQKHKGLIATHNDGGAVFTITLPLLEADITEQESELRQAA</sequence>
<evidence type="ECO:0000256" key="12">
    <source>
        <dbReference type="ARBA" id="ARBA00023012"/>
    </source>
</evidence>
<evidence type="ECO:0000256" key="2">
    <source>
        <dbReference type="ARBA" id="ARBA00004651"/>
    </source>
</evidence>
<dbReference type="Gene3D" id="1.10.287.130">
    <property type="match status" value="1"/>
</dbReference>
<dbReference type="PANTHER" id="PTHR43065:SF46">
    <property type="entry name" value="C4-DICARBOXYLATE TRANSPORT SENSOR PROTEIN DCTB"/>
    <property type="match status" value="1"/>
</dbReference>
<keyword evidence="7" id="KW-0812">Transmembrane</keyword>
<dbReference type="Pfam" id="PF00672">
    <property type="entry name" value="HAMP"/>
    <property type="match status" value="1"/>
</dbReference>
<dbReference type="InterPro" id="IPR029151">
    <property type="entry name" value="Sensor-like_sf"/>
</dbReference>
<dbReference type="InterPro" id="IPR033479">
    <property type="entry name" value="dCache_1"/>
</dbReference>
<evidence type="ECO:0000256" key="5">
    <source>
        <dbReference type="ARBA" id="ARBA00022553"/>
    </source>
</evidence>
<evidence type="ECO:0000256" key="8">
    <source>
        <dbReference type="ARBA" id="ARBA00022741"/>
    </source>
</evidence>
<proteinExistence type="predicted"/>
<dbReference type="SUPFAM" id="SSF47384">
    <property type="entry name" value="Homodimeric domain of signal transducing histidine kinase"/>
    <property type="match status" value="1"/>
</dbReference>
<dbReference type="InterPro" id="IPR004358">
    <property type="entry name" value="Sig_transdc_His_kin-like_C"/>
</dbReference>
<dbReference type="PROSITE" id="PS50109">
    <property type="entry name" value="HIS_KIN"/>
    <property type="match status" value="1"/>
</dbReference>
<dbReference type="Gene3D" id="6.10.340.10">
    <property type="match status" value="1"/>
</dbReference>
<evidence type="ECO:0000256" key="3">
    <source>
        <dbReference type="ARBA" id="ARBA00012438"/>
    </source>
</evidence>
<gene>
    <name evidence="14" type="ORF">CCAX7_27100</name>
</gene>
<dbReference type="SMART" id="SM00304">
    <property type="entry name" value="HAMP"/>
    <property type="match status" value="1"/>
</dbReference>
<comment type="catalytic activity">
    <reaction evidence="1">
        <text>ATP + protein L-histidine = ADP + protein N-phospho-L-histidine.</text>
        <dbReference type="EC" id="2.7.13.3"/>
    </reaction>
</comment>
<dbReference type="Gene3D" id="3.30.450.20">
    <property type="entry name" value="PAS domain"/>
    <property type="match status" value="1"/>
</dbReference>
<dbReference type="CDD" id="cd06225">
    <property type="entry name" value="HAMP"/>
    <property type="match status" value="1"/>
</dbReference>
<dbReference type="Gene3D" id="3.30.565.10">
    <property type="entry name" value="Histidine kinase-like ATPase, C-terminal domain"/>
    <property type="match status" value="1"/>
</dbReference>
<dbReference type="RefSeq" id="WP_119320743.1">
    <property type="nucleotide sequence ID" value="NZ_AP025739.1"/>
</dbReference>
<dbReference type="Pfam" id="PF02518">
    <property type="entry name" value="HATPase_c"/>
    <property type="match status" value="1"/>
</dbReference>
<name>A0A402CTQ8_9BACT</name>
<evidence type="ECO:0000256" key="9">
    <source>
        <dbReference type="ARBA" id="ARBA00022777"/>
    </source>
</evidence>
<dbReference type="KEGG" id="ccot:CCAX7_27100"/>
<dbReference type="PRINTS" id="PR00344">
    <property type="entry name" value="BCTRLSENSOR"/>
</dbReference>
<organism evidence="14 15">
    <name type="scientific">Capsulimonas corticalis</name>
    <dbReference type="NCBI Taxonomy" id="2219043"/>
    <lineage>
        <taxon>Bacteria</taxon>
        <taxon>Bacillati</taxon>
        <taxon>Armatimonadota</taxon>
        <taxon>Armatimonadia</taxon>
        <taxon>Capsulimonadales</taxon>
        <taxon>Capsulimonadaceae</taxon>
        <taxon>Capsulimonas</taxon>
    </lineage>
</organism>
<dbReference type="PROSITE" id="PS50885">
    <property type="entry name" value="HAMP"/>
    <property type="match status" value="1"/>
</dbReference>
<dbReference type="InterPro" id="IPR036890">
    <property type="entry name" value="HATPase_C_sf"/>
</dbReference>
<keyword evidence="5" id="KW-0597">Phosphoprotein</keyword>
<dbReference type="InterPro" id="IPR003661">
    <property type="entry name" value="HisK_dim/P_dom"/>
</dbReference>
<reference evidence="14 15" key="1">
    <citation type="journal article" date="2019" name="Int. J. Syst. Evol. Microbiol.">
        <title>Capsulimonas corticalis gen. nov., sp. nov., an aerobic capsulated bacterium, of a novel bacterial order, Capsulimonadales ord. nov., of the class Armatimonadia of the phylum Armatimonadetes.</title>
        <authorList>
            <person name="Li J."/>
            <person name="Kudo C."/>
            <person name="Tonouchi A."/>
        </authorList>
    </citation>
    <scope>NUCLEOTIDE SEQUENCE [LARGE SCALE GENOMIC DNA]</scope>
    <source>
        <strain evidence="14 15">AX-7</strain>
    </source>
</reference>
<dbReference type="SMART" id="SM00388">
    <property type="entry name" value="HisKA"/>
    <property type="match status" value="1"/>
</dbReference>
<keyword evidence="8" id="KW-0547">Nucleotide-binding</keyword>
<dbReference type="SUPFAM" id="SSF158472">
    <property type="entry name" value="HAMP domain-like"/>
    <property type="match status" value="1"/>
</dbReference>
<dbReference type="GO" id="GO:0005524">
    <property type="term" value="F:ATP binding"/>
    <property type="evidence" value="ECO:0007669"/>
    <property type="project" value="UniProtKB-KW"/>
</dbReference>
<evidence type="ECO:0000256" key="10">
    <source>
        <dbReference type="ARBA" id="ARBA00022840"/>
    </source>
</evidence>
<dbReference type="InterPro" id="IPR005467">
    <property type="entry name" value="His_kinase_dom"/>
</dbReference>
<protein>
    <recommendedName>
        <fullName evidence="3">histidine kinase</fullName>
        <ecNumber evidence="3">2.7.13.3</ecNumber>
    </recommendedName>
</protein>
<dbReference type="Proteomes" id="UP000287394">
    <property type="component" value="Chromosome"/>
</dbReference>
<evidence type="ECO:0000313" key="14">
    <source>
        <dbReference type="EMBL" id="BDI30659.1"/>
    </source>
</evidence>
<dbReference type="AlphaFoldDB" id="A0A402CTQ8"/>
<dbReference type="Pfam" id="PF02743">
    <property type="entry name" value="dCache_1"/>
    <property type="match status" value="1"/>
</dbReference>
<dbReference type="CDD" id="cd00082">
    <property type="entry name" value="HisKA"/>
    <property type="match status" value="1"/>
</dbReference>
<accession>A0A402CTQ8</accession>